<dbReference type="GO" id="GO:0046872">
    <property type="term" value="F:metal ion binding"/>
    <property type="evidence" value="ECO:0007669"/>
    <property type="project" value="UniProtKB-UniRule"/>
</dbReference>
<keyword evidence="5" id="KW-0964">Secreted</keyword>
<evidence type="ECO:0000256" key="16">
    <source>
        <dbReference type="SAM" id="MobiDB-lite"/>
    </source>
</evidence>
<dbReference type="Pfam" id="PF05730">
    <property type="entry name" value="CFEM"/>
    <property type="match status" value="1"/>
</dbReference>
<feature type="region of interest" description="Disordered" evidence="16">
    <location>
        <begin position="95"/>
        <end position="128"/>
    </location>
</feature>
<name>A0A0G2HNU4_9EURO</name>
<evidence type="ECO:0000256" key="5">
    <source>
        <dbReference type="ARBA" id="ARBA00022525"/>
    </source>
</evidence>
<keyword evidence="14" id="KW-0449">Lipoprotein</keyword>
<evidence type="ECO:0000259" key="18">
    <source>
        <dbReference type="PROSITE" id="PS52012"/>
    </source>
</evidence>
<accession>A0A0G2HNU4</accession>
<evidence type="ECO:0000256" key="11">
    <source>
        <dbReference type="ARBA" id="ARBA00023136"/>
    </source>
</evidence>
<dbReference type="PANTHER" id="PTHR37928">
    <property type="entry name" value="CFEM DOMAIN PROTEIN (AFU_ORTHOLOGUE AFUA_6G14090)"/>
    <property type="match status" value="1"/>
</dbReference>
<comment type="similarity">
    <text evidence="3">Belongs to the RBT5 family.</text>
</comment>
<keyword evidence="6 15" id="KW-0349">Heme</keyword>
<evidence type="ECO:0000256" key="8">
    <source>
        <dbReference type="ARBA" id="ARBA00022723"/>
    </source>
</evidence>
<dbReference type="AlphaFoldDB" id="A0A0G2HNU4"/>
<dbReference type="GO" id="GO:0005886">
    <property type="term" value="C:plasma membrane"/>
    <property type="evidence" value="ECO:0007669"/>
    <property type="project" value="UniProtKB-SubCell"/>
</dbReference>
<evidence type="ECO:0000256" key="17">
    <source>
        <dbReference type="SAM" id="SignalP"/>
    </source>
</evidence>
<evidence type="ECO:0000256" key="2">
    <source>
        <dbReference type="ARBA" id="ARBA00004613"/>
    </source>
</evidence>
<comment type="subcellular location">
    <subcellularLocation>
        <location evidence="1">Cell membrane</location>
        <topology evidence="1">Lipid-anchor</topology>
        <topology evidence="1">GPI-anchor</topology>
    </subcellularLocation>
    <subcellularLocation>
        <location evidence="2">Secreted</location>
    </subcellularLocation>
</comment>
<dbReference type="PROSITE" id="PS52012">
    <property type="entry name" value="CFEM"/>
    <property type="match status" value="1"/>
</dbReference>
<feature type="signal peptide" evidence="17">
    <location>
        <begin position="1"/>
        <end position="17"/>
    </location>
</feature>
<evidence type="ECO:0000313" key="19">
    <source>
        <dbReference type="EMBL" id="KKZ58604.1"/>
    </source>
</evidence>
<keyword evidence="7" id="KW-0336">GPI-anchor</keyword>
<proteinExistence type="inferred from homology"/>
<sequence length="153" mass="15015">MRLSIAAVASLLALASAQGLGGLPDCAKTCATSAIPQECGLDIKCICTASSFLNAITCCVASGCSKEDQKKTITFAKGICGTVGVTNIPDSAVCSSASASGSTTPTPTPTSKPTPPPTAAPSSSGGGNGGADVVFSNEFVRVAHPGAVSCCWE</sequence>
<feature type="binding site" description="axial binding residue" evidence="15">
    <location>
        <position position="42"/>
    </location>
    <ligand>
        <name>heme</name>
        <dbReference type="ChEBI" id="CHEBI:30413"/>
    </ligand>
    <ligandPart>
        <name>Fe</name>
        <dbReference type="ChEBI" id="CHEBI:18248"/>
    </ligandPart>
</feature>
<comment type="caution">
    <text evidence="15">Lacks conserved residue(s) required for the propagation of feature annotation.</text>
</comment>
<evidence type="ECO:0000256" key="3">
    <source>
        <dbReference type="ARBA" id="ARBA00010031"/>
    </source>
</evidence>
<protein>
    <recommendedName>
        <fullName evidence="18">CFEM domain-containing protein</fullName>
    </recommendedName>
</protein>
<feature type="chain" id="PRO_5002545230" description="CFEM domain-containing protein" evidence="17">
    <location>
        <begin position="18"/>
        <end position="153"/>
    </location>
</feature>
<comment type="caution">
    <text evidence="19">The sequence shown here is derived from an EMBL/GenBank/DDBJ whole genome shotgun (WGS) entry which is preliminary data.</text>
</comment>
<dbReference type="Proteomes" id="UP000034164">
    <property type="component" value="Unassembled WGS sequence"/>
</dbReference>
<dbReference type="GO" id="GO:0005576">
    <property type="term" value="C:extracellular region"/>
    <property type="evidence" value="ECO:0007669"/>
    <property type="project" value="UniProtKB-SubCell"/>
</dbReference>
<keyword evidence="8 15" id="KW-0479">Metal-binding</keyword>
<feature type="compositionally biased region" description="Pro residues" evidence="16">
    <location>
        <begin position="106"/>
        <end position="119"/>
    </location>
</feature>
<evidence type="ECO:0000313" key="20">
    <source>
        <dbReference type="Proteomes" id="UP000034164"/>
    </source>
</evidence>
<dbReference type="SMART" id="SM00747">
    <property type="entry name" value="CFEM"/>
    <property type="match status" value="1"/>
</dbReference>
<keyword evidence="12 15" id="KW-1015">Disulfide bond</keyword>
<dbReference type="VEuPathDB" id="FungiDB:EMCG_05500"/>
<evidence type="ECO:0000256" key="6">
    <source>
        <dbReference type="ARBA" id="ARBA00022617"/>
    </source>
</evidence>
<evidence type="ECO:0000256" key="12">
    <source>
        <dbReference type="ARBA" id="ARBA00023157"/>
    </source>
</evidence>
<dbReference type="OrthoDB" id="3065412at2759"/>
<evidence type="ECO:0000256" key="10">
    <source>
        <dbReference type="ARBA" id="ARBA00023004"/>
    </source>
</evidence>
<organism evidence="19 20">
    <name type="scientific">[Emmonsia] crescens</name>
    <dbReference type="NCBI Taxonomy" id="73230"/>
    <lineage>
        <taxon>Eukaryota</taxon>
        <taxon>Fungi</taxon>
        <taxon>Dikarya</taxon>
        <taxon>Ascomycota</taxon>
        <taxon>Pezizomycotina</taxon>
        <taxon>Eurotiomycetes</taxon>
        <taxon>Eurotiomycetidae</taxon>
        <taxon>Onygenales</taxon>
        <taxon>Ajellomycetaceae</taxon>
        <taxon>Emergomyces</taxon>
    </lineage>
</organism>
<dbReference type="InterPro" id="IPR008427">
    <property type="entry name" value="Extracellular_membr_CFEM_dom"/>
</dbReference>
<feature type="compositionally biased region" description="Low complexity" evidence="16">
    <location>
        <begin position="95"/>
        <end position="105"/>
    </location>
</feature>
<evidence type="ECO:0000256" key="1">
    <source>
        <dbReference type="ARBA" id="ARBA00004609"/>
    </source>
</evidence>
<evidence type="ECO:0000256" key="9">
    <source>
        <dbReference type="ARBA" id="ARBA00022729"/>
    </source>
</evidence>
<evidence type="ECO:0000256" key="4">
    <source>
        <dbReference type="ARBA" id="ARBA00022475"/>
    </source>
</evidence>
<evidence type="ECO:0000256" key="13">
    <source>
        <dbReference type="ARBA" id="ARBA00023180"/>
    </source>
</evidence>
<reference evidence="20" key="1">
    <citation type="journal article" date="2015" name="PLoS Genet.">
        <title>The dynamic genome and transcriptome of the human fungal pathogen Blastomyces and close relative Emmonsia.</title>
        <authorList>
            <person name="Munoz J.F."/>
            <person name="Gauthier G.M."/>
            <person name="Desjardins C.A."/>
            <person name="Gallo J.E."/>
            <person name="Holder J."/>
            <person name="Sullivan T.D."/>
            <person name="Marty A.J."/>
            <person name="Carmen J.C."/>
            <person name="Chen Z."/>
            <person name="Ding L."/>
            <person name="Gujja S."/>
            <person name="Magrini V."/>
            <person name="Misas E."/>
            <person name="Mitreva M."/>
            <person name="Priest M."/>
            <person name="Saif S."/>
            <person name="Whiston E.A."/>
            <person name="Young S."/>
            <person name="Zeng Q."/>
            <person name="Goldman W.E."/>
            <person name="Mardis E.R."/>
            <person name="Taylor J.W."/>
            <person name="McEwen J.G."/>
            <person name="Clay O.K."/>
            <person name="Klein B.S."/>
            <person name="Cuomo C.A."/>
        </authorList>
    </citation>
    <scope>NUCLEOTIDE SEQUENCE [LARGE SCALE GENOMIC DNA]</scope>
    <source>
        <strain evidence="20">UAMH 3008</strain>
    </source>
</reference>
<feature type="disulfide bond" evidence="15">
    <location>
        <begin position="47"/>
        <end position="80"/>
    </location>
</feature>
<gene>
    <name evidence="19" type="ORF">EMCG_05500</name>
</gene>
<keyword evidence="11" id="KW-0472">Membrane</keyword>
<evidence type="ECO:0000256" key="14">
    <source>
        <dbReference type="ARBA" id="ARBA00023288"/>
    </source>
</evidence>
<keyword evidence="4" id="KW-1003">Cell membrane</keyword>
<dbReference type="GO" id="GO:0098552">
    <property type="term" value="C:side of membrane"/>
    <property type="evidence" value="ECO:0007669"/>
    <property type="project" value="UniProtKB-KW"/>
</dbReference>
<keyword evidence="10 15" id="KW-0408">Iron</keyword>
<feature type="domain" description="CFEM" evidence="18">
    <location>
        <begin position="1"/>
        <end position="108"/>
    </location>
</feature>
<keyword evidence="9 17" id="KW-0732">Signal</keyword>
<keyword evidence="13" id="KW-0325">Glycoprotein</keyword>
<evidence type="ECO:0000256" key="7">
    <source>
        <dbReference type="ARBA" id="ARBA00022622"/>
    </source>
</evidence>
<dbReference type="EMBL" id="LCZI01001708">
    <property type="protein sequence ID" value="KKZ58604.1"/>
    <property type="molecule type" value="Genomic_DNA"/>
</dbReference>
<evidence type="ECO:0000256" key="15">
    <source>
        <dbReference type="PROSITE-ProRule" id="PRU01356"/>
    </source>
</evidence>
<dbReference type="PANTHER" id="PTHR37928:SF2">
    <property type="entry name" value="GPI ANCHORED CFEM DOMAIN PROTEIN (AFU_ORTHOLOGUE AFUA_6G10580)"/>
    <property type="match status" value="1"/>
</dbReference>
<dbReference type="InterPro" id="IPR051735">
    <property type="entry name" value="CFEM_domain"/>
</dbReference>